<protein>
    <submittedName>
        <fullName evidence="11">Protein ALTERED XYLOGLUCAN 4</fullName>
    </submittedName>
</protein>
<dbReference type="Gramene" id="SIN_1018129.t">
    <property type="protein sequence ID" value="SIN_1018129.t"/>
    <property type="gene ID" value="SIN_1018129"/>
</dbReference>
<dbReference type="InParanoid" id="A0A6I9SMA9"/>
<dbReference type="GO" id="GO:0016413">
    <property type="term" value="F:O-acetyltransferase activity"/>
    <property type="evidence" value="ECO:0007669"/>
    <property type="project" value="InterPro"/>
</dbReference>
<gene>
    <name evidence="11" type="primary">LOC105156588</name>
</gene>
<dbReference type="GeneID" id="105156588"/>
<dbReference type="PANTHER" id="PTHR32285">
    <property type="entry name" value="PROTEIN TRICHOME BIREFRINGENCE-LIKE 9-RELATED"/>
    <property type="match status" value="1"/>
</dbReference>
<feature type="domain" description="Trichome birefringence-like C-terminal" evidence="8">
    <location>
        <begin position="130"/>
        <end position="420"/>
    </location>
</feature>
<keyword evidence="5 7" id="KW-1133">Transmembrane helix</keyword>
<feature type="domain" description="Trichome birefringence-like N-terminal" evidence="9">
    <location>
        <begin position="76"/>
        <end position="129"/>
    </location>
</feature>
<sequence length="434" mass="49471">MASSKNPFNDQPQHYSFSKKFFSYSSYALLLLVFLHFYFSPFSFSPIHHPHSPSNNHILISSSKGVLDKNNIVKKKSCDYSKGEWVRNKLGPSYNGSTCETIKPGQNCMVSGRPDRDYLYWRWKPKQCELPRFQPETFLQLLRNKHIAFVGDSLARNQLESLLCMLATASKPNLYYTDGEENKFRKWFFASHNMNVSIYWSPFLVKGIEKENEGSFNTLFLDSVDERWAADLKDIDMLVLSAGHWYLHRAIYHYGNSVLGCHALENCTEIGFYDVFGKALRTSFEGVIQRKGPSGSAISVFLPTFSPAHFEGEWDMLGACSKTLPYKGNEKALKMMDAEMRRVGVEQVKEAQSKAEKFGSNVRIEALDISELAVLRADGHPGPYMHPFPFANGVPQRVQNDCAHWCLPGPIDTWNEIMLELIKRRAGKLKAKTS</sequence>
<reference evidence="11" key="1">
    <citation type="submission" date="2025-08" db="UniProtKB">
        <authorList>
            <consortium name="RefSeq"/>
        </authorList>
    </citation>
    <scope>IDENTIFICATION</scope>
</reference>
<dbReference type="AlphaFoldDB" id="A0A6I9SMA9"/>
<comment type="similarity">
    <text evidence="2">Belongs to the PC-esterase family. TBL subfamily.</text>
</comment>
<comment type="subcellular location">
    <subcellularLocation>
        <location evidence="1">Membrane</location>
        <topology evidence="1">Single-pass membrane protein</topology>
    </subcellularLocation>
</comment>
<evidence type="ECO:0000256" key="7">
    <source>
        <dbReference type="SAM" id="Phobius"/>
    </source>
</evidence>
<dbReference type="RefSeq" id="XP_011071062.1">
    <property type="nucleotide sequence ID" value="XM_011072760.2"/>
</dbReference>
<evidence type="ECO:0000313" key="10">
    <source>
        <dbReference type="Proteomes" id="UP000504604"/>
    </source>
</evidence>
<proteinExistence type="inferred from homology"/>
<evidence type="ECO:0000256" key="1">
    <source>
        <dbReference type="ARBA" id="ARBA00004167"/>
    </source>
</evidence>
<evidence type="ECO:0000256" key="4">
    <source>
        <dbReference type="ARBA" id="ARBA00022968"/>
    </source>
</evidence>
<name>A0A6I9SMA9_SESIN</name>
<keyword evidence="3 7" id="KW-0812">Transmembrane</keyword>
<keyword evidence="6 7" id="KW-0472">Membrane</keyword>
<dbReference type="PANTHER" id="PTHR32285:SF57">
    <property type="entry name" value="XYLOGLUCAN O-ACETYLTRANSFERASE 1"/>
    <property type="match status" value="1"/>
</dbReference>
<evidence type="ECO:0000256" key="2">
    <source>
        <dbReference type="ARBA" id="ARBA00007727"/>
    </source>
</evidence>
<keyword evidence="4" id="KW-0735">Signal-anchor</keyword>
<feature type="transmembrane region" description="Helical" evidence="7">
    <location>
        <begin position="21"/>
        <end position="39"/>
    </location>
</feature>
<evidence type="ECO:0000256" key="3">
    <source>
        <dbReference type="ARBA" id="ARBA00022692"/>
    </source>
</evidence>
<evidence type="ECO:0000259" key="8">
    <source>
        <dbReference type="Pfam" id="PF13839"/>
    </source>
</evidence>
<accession>A0A6I9SMA9</accession>
<dbReference type="GO" id="GO:0016020">
    <property type="term" value="C:membrane"/>
    <property type="evidence" value="ECO:0007669"/>
    <property type="project" value="UniProtKB-SubCell"/>
</dbReference>
<dbReference type="FunCoup" id="A0A6I9SMA9">
    <property type="interactions" value="1"/>
</dbReference>
<evidence type="ECO:0000256" key="5">
    <source>
        <dbReference type="ARBA" id="ARBA00022989"/>
    </source>
</evidence>
<dbReference type="KEGG" id="sind:105156588"/>
<evidence type="ECO:0000259" key="9">
    <source>
        <dbReference type="Pfam" id="PF14416"/>
    </source>
</evidence>
<dbReference type="GO" id="GO:0005794">
    <property type="term" value="C:Golgi apparatus"/>
    <property type="evidence" value="ECO:0007669"/>
    <property type="project" value="TreeGrafter"/>
</dbReference>
<dbReference type="OrthoDB" id="630188at2759"/>
<keyword evidence="10" id="KW-1185">Reference proteome</keyword>
<dbReference type="InterPro" id="IPR025846">
    <property type="entry name" value="TBL_N"/>
</dbReference>
<evidence type="ECO:0000256" key="6">
    <source>
        <dbReference type="ARBA" id="ARBA00023136"/>
    </source>
</evidence>
<organism evidence="10 11">
    <name type="scientific">Sesamum indicum</name>
    <name type="common">Oriental sesame</name>
    <name type="synonym">Sesamum orientale</name>
    <dbReference type="NCBI Taxonomy" id="4182"/>
    <lineage>
        <taxon>Eukaryota</taxon>
        <taxon>Viridiplantae</taxon>
        <taxon>Streptophyta</taxon>
        <taxon>Embryophyta</taxon>
        <taxon>Tracheophyta</taxon>
        <taxon>Spermatophyta</taxon>
        <taxon>Magnoliopsida</taxon>
        <taxon>eudicotyledons</taxon>
        <taxon>Gunneridae</taxon>
        <taxon>Pentapetalae</taxon>
        <taxon>asterids</taxon>
        <taxon>lamiids</taxon>
        <taxon>Lamiales</taxon>
        <taxon>Pedaliaceae</taxon>
        <taxon>Sesamum</taxon>
    </lineage>
</organism>
<dbReference type="InterPro" id="IPR026057">
    <property type="entry name" value="TBL_C"/>
</dbReference>
<dbReference type="Proteomes" id="UP000504604">
    <property type="component" value="Linkage group LG2"/>
</dbReference>
<dbReference type="Pfam" id="PF13839">
    <property type="entry name" value="PC-Esterase"/>
    <property type="match status" value="1"/>
</dbReference>
<evidence type="ECO:0000313" key="11">
    <source>
        <dbReference type="RefSeq" id="XP_011071062.1"/>
    </source>
</evidence>
<dbReference type="InterPro" id="IPR029962">
    <property type="entry name" value="TBL"/>
</dbReference>
<dbReference type="Pfam" id="PF14416">
    <property type="entry name" value="PMR5N"/>
    <property type="match status" value="1"/>
</dbReference>